<protein>
    <submittedName>
        <fullName evidence="1">Uncharacterized protein</fullName>
    </submittedName>
</protein>
<evidence type="ECO:0000313" key="2">
    <source>
        <dbReference type="Proteomes" id="UP000366872"/>
    </source>
</evidence>
<organism evidence="1 2">
    <name type="scientific">Pontiella desulfatans</name>
    <dbReference type="NCBI Taxonomy" id="2750659"/>
    <lineage>
        <taxon>Bacteria</taxon>
        <taxon>Pseudomonadati</taxon>
        <taxon>Kiritimatiellota</taxon>
        <taxon>Kiritimatiellia</taxon>
        <taxon>Kiritimatiellales</taxon>
        <taxon>Pontiellaceae</taxon>
        <taxon>Pontiella</taxon>
    </lineage>
</organism>
<dbReference type="EMBL" id="CAAHFG010000001">
    <property type="protein sequence ID" value="VGO14049.1"/>
    <property type="molecule type" value="Genomic_DNA"/>
</dbReference>
<sequence>MGAEKYRTKIDNKNRCETSDIELKIWETERKS</sequence>
<reference evidence="1 2" key="1">
    <citation type="submission" date="2019-04" db="EMBL/GenBank/DDBJ databases">
        <authorList>
            <person name="Van Vliet M D."/>
        </authorList>
    </citation>
    <scope>NUCLEOTIDE SEQUENCE [LARGE SCALE GENOMIC DNA]</scope>
    <source>
        <strain evidence="1 2">F1</strain>
    </source>
</reference>
<name>A0A6C2U2N1_PONDE</name>
<gene>
    <name evidence="1" type="ORF">PDESU_02606</name>
</gene>
<evidence type="ECO:0000313" key="1">
    <source>
        <dbReference type="EMBL" id="VGO14049.1"/>
    </source>
</evidence>
<dbReference type="AlphaFoldDB" id="A0A6C2U2N1"/>
<dbReference type="Proteomes" id="UP000366872">
    <property type="component" value="Unassembled WGS sequence"/>
</dbReference>
<keyword evidence="2" id="KW-1185">Reference proteome</keyword>
<accession>A0A6C2U2N1</accession>
<proteinExistence type="predicted"/>